<keyword evidence="9" id="KW-1185">Reference proteome</keyword>
<dbReference type="InterPro" id="IPR045034">
    <property type="entry name" value="O-acyltransferase_WSD1-like"/>
</dbReference>
<dbReference type="EMBL" id="JAAIUW010000006">
    <property type="protein sequence ID" value="KAF7827256.1"/>
    <property type="molecule type" value="Genomic_DNA"/>
</dbReference>
<evidence type="ECO:0000256" key="1">
    <source>
        <dbReference type="ARBA" id="ARBA00004771"/>
    </source>
</evidence>
<keyword evidence="5 8" id="KW-0012">Acyltransferase</keyword>
<evidence type="ECO:0000256" key="5">
    <source>
        <dbReference type="ARBA" id="ARBA00023315"/>
    </source>
</evidence>
<dbReference type="Pfam" id="PF03007">
    <property type="entry name" value="WS_DGAT_cat"/>
    <property type="match status" value="1"/>
</dbReference>
<protein>
    <recommendedName>
        <fullName evidence="3">diacylglycerol O-acyltransferase</fullName>
        <ecNumber evidence="3">2.3.1.20</ecNumber>
    </recommendedName>
</protein>
<comment type="catalytic activity">
    <reaction evidence="6">
        <text>an acyl-CoA + a 1,2-diacyl-sn-glycerol = a triacyl-sn-glycerol + CoA</text>
        <dbReference type="Rhea" id="RHEA:10868"/>
        <dbReference type="ChEBI" id="CHEBI:17815"/>
        <dbReference type="ChEBI" id="CHEBI:57287"/>
        <dbReference type="ChEBI" id="CHEBI:58342"/>
        <dbReference type="ChEBI" id="CHEBI:64615"/>
        <dbReference type="EC" id="2.3.1.20"/>
    </reaction>
</comment>
<feature type="domain" description="O-acyltransferase WSD1-like N-terminal" evidence="7">
    <location>
        <begin position="70"/>
        <end position="191"/>
    </location>
</feature>
<proteinExistence type="predicted"/>
<dbReference type="OrthoDB" id="1423571at2759"/>
<dbReference type="InterPro" id="IPR004255">
    <property type="entry name" value="O-acyltransferase_WSD1_N"/>
</dbReference>
<comment type="pathway">
    <text evidence="1">Glycerolipid metabolism; triacylglycerol biosynthesis.</text>
</comment>
<organism evidence="8 9">
    <name type="scientific">Senna tora</name>
    <dbReference type="NCBI Taxonomy" id="362788"/>
    <lineage>
        <taxon>Eukaryota</taxon>
        <taxon>Viridiplantae</taxon>
        <taxon>Streptophyta</taxon>
        <taxon>Embryophyta</taxon>
        <taxon>Tracheophyta</taxon>
        <taxon>Spermatophyta</taxon>
        <taxon>Magnoliopsida</taxon>
        <taxon>eudicotyledons</taxon>
        <taxon>Gunneridae</taxon>
        <taxon>Pentapetalae</taxon>
        <taxon>rosids</taxon>
        <taxon>fabids</taxon>
        <taxon>Fabales</taxon>
        <taxon>Fabaceae</taxon>
        <taxon>Caesalpinioideae</taxon>
        <taxon>Cassia clade</taxon>
        <taxon>Senna</taxon>
    </lineage>
</organism>
<dbReference type="Proteomes" id="UP000634136">
    <property type="component" value="Unassembled WGS sequence"/>
</dbReference>
<evidence type="ECO:0000313" key="8">
    <source>
        <dbReference type="EMBL" id="KAF7827256.1"/>
    </source>
</evidence>
<dbReference type="GO" id="GO:0004144">
    <property type="term" value="F:diacylglycerol O-acyltransferase activity"/>
    <property type="evidence" value="ECO:0007669"/>
    <property type="project" value="UniProtKB-EC"/>
</dbReference>
<reference evidence="8" key="1">
    <citation type="submission" date="2020-09" db="EMBL/GenBank/DDBJ databases">
        <title>Genome-Enabled Discovery of Anthraquinone Biosynthesis in Senna tora.</title>
        <authorList>
            <person name="Kang S.-H."/>
            <person name="Pandey R.P."/>
            <person name="Lee C.-M."/>
            <person name="Sim J.-S."/>
            <person name="Jeong J.-T."/>
            <person name="Choi B.-S."/>
            <person name="Jung M."/>
            <person name="Ginzburg D."/>
            <person name="Zhao K."/>
            <person name="Won S.Y."/>
            <person name="Oh T.-J."/>
            <person name="Yu Y."/>
            <person name="Kim N.-H."/>
            <person name="Lee O.R."/>
            <person name="Lee T.-H."/>
            <person name="Bashyal P."/>
            <person name="Kim T.-S."/>
            <person name="Lee W.-H."/>
            <person name="Kawkins C."/>
            <person name="Kim C.-K."/>
            <person name="Kim J.S."/>
            <person name="Ahn B.O."/>
            <person name="Rhee S.Y."/>
            <person name="Sohng J.K."/>
        </authorList>
    </citation>
    <scope>NUCLEOTIDE SEQUENCE</scope>
    <source>
        <tissue evidence="8">Leaf</tissue>
    </source>
</reference>
<accession>A0A834WPU3</accession>
<comment type="caution">
    <text evidence="8">The sequence shown here is derived from an EMBL/GenBank/DDBJ whole genome shotgun (WGS) entry which is preliminary data.</text>
</comment>
<dbReference type="EC" id="2.3.1.20" evidence="3"/>
<evidence type="ECO:0000256" key="3">
    <source>
        <dbReference type="ARBA" id="ARBA00013244"/>
    </source>
</evidence>
<dbReference type="PANTHER" id="PTHR31650">
    <property type="entry name" value="O-ACYLTRANSFERASE (WSD1-LIKE) FAMILY PROTEIN"/>
    <property type="match status" value="1"/>
</dbReference>
<dbReference type="PANTHER" id="PTHR31650:SF34">
    <property type="entry name" value="O-ACYLTRANSFERASE WSD1-LIKE ISOFORM X1"/>
    <property type="match status" value="1"/>
</dbReference>
<dbReference type="GO" id="GO:0005886">
    <property type="term" value="C:plasma membrane"/>
    <property type="evidence" value="ECO:0007669"/>
    <property type="project" value="TreeGrafter"/>
</dbReference>
<name>A0A834WPU3_9FABA</name>
<evidence type="ECO:0000256" key="6">
    <source>
        <dbReference type="ARBA" id="ARBA00048109"/>
    </source>
</evidence>
<evidence type="ECO:0000256" key="4">
    <source>
        <dbReference type="ARBA" id="ARBA00022679"/>
    </source>
</evidence>
<dbReference type="AlphaFoldDB" id="A0A834WPU3"/>
<sequence length="257" mass="29381">MERFEEESFMPVSPTGQYFNTTVLNISVTCVMESQIPILIDVSEVISLLRTLFLPLSPRFSSIMIKDNRGNKQWKQVEVDIKEHINVPIFPSDMSLESYDQYVEDYISRIAGEHLPQNRPLWDVHIIKYPTTNSAGTVVFKLHHSLGDGYSLMGALLSCAQRVDDPALPLTFPSSKRPPQKESMFRRFSQIVSPIFNFVPDFGWCFLKSTMMTDDKTPIRFGDEQLNFRPRTISNVSFSLSTIKQVQQKLGHGVVIK</sequence>
<comment type="pathway">
    <text evidence="2">Lipid metabolism.</text>
</comment>
<evidence type="ECO:0000259" key="7">
    <source>
        <dbReference type="Pfam" id="PF03007"/>
    </source>
</evidence>
<dbReference type="UniPathway" id="UPA00282"/>
<keyword evidence="4 8" id="KW-0808">Transferase</keyword>
<evidence type="ECO:0000256" key="2">
    <source>
        <dbReference type="ARBA" id="ARBA00005189"/>
    </source>
</evidence>
<evidence type="ECO:0000313" key="9">
    <source>
        <dbReference type="Proteomes" id="UP000634136"/>
    </source>
</evidence>
<gene>
    <name evidence="8" type="ORF">G2W53_018420</name>
</gene>
<dbReference type="GO" id="GO:0019432">
    <property type="term" value="P:triglyceride biosynthetic process"/>
    <property type="evidence" value="ECO:0007669"/>
    <property type="project" value="UniProtKB-UniPathway"/>
</dbReference>